<dbReference type="CDD" id="cd00995">
    <property type="entry name" value="PBP2_NikA_DppA_OppA_like"/>
    <property type="match status" value="1"/>
</dbReference>
<dbReference type="RefSeq" id="WP_308913124.1">
    <property type="nucleotide sequence ID" value="NZ_JAVGVR010000001.1"/>
</dbReference>
<dbReference type="InterPro" id="IPR023765">
    <property type="entry name" value="SBP_5_CS"/>
</dbReference>
<dbReference type="PROSITE" id="PS01040">
    <property type="entry name" value="SBP_BACTERIAL_5"/>
    <property type="match status" value="1"/>
</dbReference>
<dbReference type="Pfam" id="PF00496">
    <property type="entry name" value="SBP_bac_5"/>
    <property type="match status" value="1"/>
</dbReference>
<feature type="region of interest" description="Disordered" evidence="4">
    <location>
        <begin position="31"/>
        <end position="53"/>
    </location>
</feature>
<dbReference type="GO" id="GO:0043190">
    <property type="term" value="C:ATP-binding cassette (ABC) transporter complex"/>
    <property type="evidence" value="ECO:0007669"/>
    <property type="project" value="InterPro"/>
</dbReference>
<comment type="caution">
    <text evidence="6">The sequence shown here is derived from an EMBL/GenBank/DDBJ whole genome shotgun (WGS) entry which is preliminary data.</text>
</comment>
<dbReference type="PIRSF" id="PIRSF002741">
    <property type="entry name" value="MppA"/>
    <property type="match status" value="1"/>
</dbReference>
<dbReference type="GO" id="GO:1904680">
    <property type="term" value="F:peptide transmembrane transporter activity"/>
    <property type="evidence" value="ECO:0007669"/>
    <property type="project" value="TreeGrafter"/>
</dbReference>
<accession>A0AA90TRX2</accession>
<comment type="subcellular location">
    <subcellularLocation>
        <location evidence="1">Cell membrane</location>
        <topology evidence="1">Lipid-anchor</topology>
    </subcellularLocation>
</comment>
<evidence type="ECO:0000256" key="3">
    <source>
        <dbReference type="ARBA" id="ARBA00022729"/>
    </source>
</evidence>
<dbReference type="GO" id="GO:0042597">
    <property type="term" value="C:periplasmic space"/>
    <property type="evidence" value="ECO:0007669"/>
    <property type="project" value="UniProtKB-ARBA"/>
</dbReference>
<protein>
    <submittedName>
        <fullName evidence="6">ABC transporter substrate-binding protein</fullName>
    </submittedName>
</protein>
<gene>
    <name evidence="6" type="ORF">RCG21_10035</name>
</gene>
<dbReference type="Gene3D" id="3.90.76.10">
    <property type="entry name" value="Dipeptide-binding Protein, Domain 1"/>
    <property type="match status" value="1"/>
</dbReference>
<keyword evidence="3" id="KW-0732">Signal</keyword>
<feature type="compositionally biased region" description="Polar residues" evidence="4">
    <location>
        <begin position="31"/>
        <end position="40"/>
    </location>
</feature>
<feature type="domain" description="Solute-binding protein family 5" evidence="5">
    <location>
        <begin position="96"/>
        <end position="444"/>
    </location>
</feature>
<dbReference type="Proteomes" id="UP001178888">
    <property type="component" value="Unassembled WGS sequence"/>
</dbReference>
<dbReference type="EMBL" id="JAVGVR010000001">
    <property type="protein sequence ID" value="MDQ6596685.1"/>
    <property type="molecule type" value="Genomic_DNA"/>
</dbReference>
<evidence type="ECO:0000313" key="7">
    <source>
        <dbReference type="Proteomes" id="UP001178888"/>
    </source>
</evidence>
<organism evidence="6 7">
    <name type="scientific">Bacillus salipaludis</name>
    <dbReference type="NCBI Taxonomy" id="2547811"/>
    <lineage>
        <taxon>Bacteria</taxon>
        <taxon>Bacillati</taxon>
        <taxon>Bacillota</taxon>
        <taxon>Bacilli</taxon>
        <taxon>Bacillales</taxon>
        <taxon>Bacillaceae</taxon>
        <taxon>Bacillus</taxon>
    </lineage>
</organism>
<dbReference type="Gene3D" id="3.10.105.10">
    <property type="entry name" value="Dipeptide-binding Protein, Domain 3"/>
    <property type="match status" value="1"/>
</dbReference>
<evidence type="ECO:0000259" key="5">
    <source>
        <dbReference type="Pfam" id="PF00496"/>
    </source>
</evidence>
<proteinExistence type="inferred from homology"/>
<dbReference type="PROSITE" id="PS51257">
    <property type="entry name" value="PROKAR_LIPOPROTEIN"/>
    <property type="match status" value="1"/>
</dbReference>
<evidence type="ECO:0000256" key="1">
    <source>
        <dbReference type="ARBA" id="ARBA00004193"/>
    </source>
</evidence>
<evidence type="ECO:0000313" key="6">
    <source>
        <dbReference type="EMBL" id="MDQ6596685.1"/>
    </source>
</evidence>
<reference evidence="6" key="1">
    <citation type="submission" date="2023-08" db="EMBL/GenBank/DDBJ databases">
        <title>Nitrogen cycling bacteria in agricultural field soils.</title>
        <authorList>
            <person name="Jang J."/>
        </authorList>
    </citation>
    <scope>NUCLEOTIDE SEQUENCE</scope>
    <source>
        <strain evidence="6">PS3-36</strain>
    </source>
</reference>
<dbReference type="GO" id="GO:0015833">
    <property type="term" value="P:peptide transport"/>
    <property type="evidence" value="ECO:0007669"/>
    <property type="project" value="TreeGrafter"/>
</dbReference>
<name>A0AA90TRX2_9BACI</name>
<dbReference type="AlphaFoldDB" id="A0AA90TRX2"/>
<dbReference type="InterPro" id="IPR000914">
    <property type="entry name" value="SBP_5_dom"/>
</dbReference>
<keyword evidence="7" id="KW-1185">Reference proteome</keyword>
<sequence>MMKRKSKSLYLTVMIGLIIAVILSGCSGSKTTTSDSQASSKKQEAPGKPQYGGVLKISSPIEPANLGNPPEQVGSGFLHMMAPVLETLGKFNEKGEMQPLLAEKWETNPEEKTITYYLKKGIKFHDGTDFNAKAVKWNIELFQKAKRGEVDGIKSIDVVDDSTVRVNLTEWNSSLNNALCFWIQMISPTAYEKNGKDWASGHPVGTGAFAFDSWQRGVSIKYKKNENYWQKGLPYLDGVEYKIIPDAMTASAAFQKREVDASFYLPVDRVLELEKNDQYKVVTLTTGLGNRENGLIPNSGNPDSPWANPKVREALAHAIDAKTIVEKVLKGGYEVTDQWGPMTGSSYNKDVKKFDFNPEKAKKLLAEAGYPNGFKTKLLSWPGLEHESLPPVYQSYLKEVGIDAEVVNVDTARMYELIGTKWDGLMYFDVITSPDLPLYMERYLSKKAKLYVNIDHPENVEALIKKGKAATNPETKQQANLELQKAVFEENHMFFPLAITTMPIVMYLNIQDSGFNETYGNVYSPEKTWLSK</sequence>
<dbReference type="Gene3D" id="3.40.190.10">
    <property type="entry name" value="Periplasmic binding protein-like II"/>
    <property type="match status" value="1"/>
</dbReference>
<dbReference type="SUPFAM" id="SSF53850">
    <property type="entry name" value="Periplasmic binding protein-like II"/>
    <property type="match status" value="1"/>
</dbReference>
<evidence type="ECO:0000256" key="4">
    <source>
        <dbReference type="SAM" id="MobiDB-lite"/>
    </source>
</evidence>
<dbReference type="InterPro" id="IPR030678">
    <property type="entry name" value="Peptide/Ni-bd"/>
</dbReference>
<dbReference type="PANTHER" id="PTHR30290">
    <property type="entry name" value="PERIPLASMIC BINDING COMPONENT OF ABC TRANSPORTER"/>
    <property type="match status" value="1"/>
</dbReference>
<dbReference type="InterPro" id="IPR039424">
    <property type="entry name" value="SBP_5"/>
</dbReference>
<evidence type="ECO:0000256" key="2">
    <source>
        <dbReference type="ARBA" id="ARBA00005695"/>
    </source>
</evidence>
<comment type="similarity">
    <text evidence="2">Belongs to the bacterial solute-binding protein 5 family.</text>
</comment>